<evidence type="ECO:0000259" key="5">
    <source>
        <dbReference type="PROSITE" id="PS50977"/>
    </source>
</evidence>
<dbReference type="PANTHER" id="PTHR30055">
    <property type="entry name" value="HTH-TYPE TRANSCRIPTIONAL REGULATOR RUTR"/>
    <property type="match status" value="1"/>
</dbReference>
<dbReference type="Pfam" id="PF00440">
    <property type="entry name" value="TetR_N"/>
    <property type="match status" value="1"/>
</dbReference>
<reference evidence="6 7" key="1">
    <citation type="submission" date="2018-10" db="EMBL/GenBank/DDBJ databases">
        <title>The genome of Streptomyces dangxiongensis Z022.</title>
        <authorList>
            <person name="Zhang B."/>
        </authorList>
    </citation>
    <scope>NUCLEOTIDE SEQUENCE [LARGE SCALE GENOMIC DNA]</scope>
    <source>
        <strain evidence="6 7">Z022</strain>
    </source>
</reference>
<dbReference type="SUPFAM" id="SSF46689">
    <property type="entry name" value="Homeodomain-like"/>
    <property type="match status" value="1"/>
</dbReference>
<feature type="domain" description="HTH tetR-type" evidence="5">
    <location>
        <begin position="43"/>
        <end position="103"/>
    </location>
</feature>
<evidence type="ECO:0000313" key="6">
    <source>
        <dbReference type="EMBL" id="AYN38594.1"/>
    </source>
</evidence>
<dbReference type="PRINTS" id="PR00455">
    <property type="entry name" value="HTHTETR"/>
</dbReference>
<keyword evidence="1" id="KW-0805">Transcription regulation</keyword>
<dbReference type="KEGG" id="sdd:D9753_06305"/>
<dbReference type="AlphaFoldDB" id="A0A3G2J8X5"/>
<dbReference type="InterPro" id="IPR050109">
    <property type="entry name" value="HTH-type_TetR-like_transc_reg"/>
</dbReference>
<dbReference type="EMBL" id="CP033073">
    <property type="protein sequence ID" value="AYN38594.1"/>
    <property type="molecule type" value="Genomic_DNA"/>
</dbReference>
<evidence type="ECO:0000256" key="2">
    <source>
        <dbReference type="ARBA" id="ARBA00023125"/>
    </source>
</evidence>
<keyword evidence="2 4" id="KW-0238">DNA-binding</keyword>
<keyword evidence="7" id="KW-1185">Reference proteome</keyword>
<dbReference type="GO" id="GO:0003700">
    <property type="term" value="F:DNA-binding transcription factor activity"/>
    <property type="evidence" value="ECO:0007669"/>
    <property type="project" value="TreeGrafter"/>
</dbReference>
<dbReference type="SUPFAM" id="SSF48498">
    <property type="entry name" value="Tetracyclin repressor-like, C-terminal domain"/>
    <property type="match status" value="1"/>
</dbReference>
<dbReference type="Gene3D" id="1.10.10.60">
    <property type="entry name" value="Homeodomain-like"/>
    <property type="match status" value="1"/>
</dbReference>
<dbReference type="InterPro" id="IPR001647">
    <property type="entry name" value="HTH_TetR"/>
</dbReference>
<protein>
    <submittedName>
        <fullName evidence="6">TetR/AcrR family transcriptional regulator</fullName>
    </submittedName>
</protein>
<dbReference type="Gene3D" id="1.10.357.10">
    <property type="entry name" value="Tetracycline Repressor, domain 2"/>
    <property type="match status" value="1"/>
</dbReference>
<evidence type="ECO:0000256" key="3">
    <source>
        <dbReference type="ARBA" id="ARBA00023163"/>
    </source>
</evidence>
<evidence type="ECO:0000256" key="4">
    <source>
        <dbReference type="PROSITE-ProRule" id="PRU00335"/>
    </source>
</evidence>
<name>A0A3G2J8X5_9ACTN</name>
<sequence>MEPLSLIGRYIECSLLSTIDDRAGSTVIGVVTQEAGRRAEYAAATRQAILLAARALFVERGYFDTRVQDIARAARVAAPTVYAAVGGKSGVLRTLIEDGVRAAEAGGIYERIAAQTDPGALLRMLVDGTRSEFELWSPIMRQAIAAAPQDAGIRETVGTAHDSLRRGLRATAARLAELGALRAGVTVDEAADVLWYFLGNASYFTLTDDCHWPLDRSADWLHRCLTAALLGT</sequence>
<dbReference type="InterPro" id="IPR009057">
    <property type="entry name" value="Homeodomain-like_sf"/>
</dbReference>
<dbReference type="OrthoDB" id="4823039at2"/>
<dbReference type="PANTHER" id="PTHR30055:SF234">
    <property type="entry name" value="HTH-TYPE TRANSCRIPTIONAL REGULATOR BETI"/>
    <property type="match status" value="1"/>
</dbReference>
<gene>
    <name evidence="6" type="ORF">D9753_06305</name>
</gene>
<accession>A0A3G2J8X5</accession>
<evidence type="ECO:0000313" key="7">
    <source>
        <dbReference type="Proteomes" id="UP000268329"/>
    </source>
</evidence>
<feature type="DNA-binding region" description="H-T-H motif" evidence="4">
    <location>
        <begin position="66"/>
        <end position="85"/>
    </location>
</feature>
<dbReference type="GO" id="GO:0000976">
    <property type="term" value="F:transcription cis-regulatory region binding"/>
    <property type="evidence" value="ECO:0007669"/>
    <property type="project" value="TreeGrafter"/>
</dbReference>
<dbReference type="PROSITE" id="PS50977">
    <property type="entry name" value="HTH_TETR_2"/>
    <property type="match status" value="1"/>
</dbReference>
<evidence type="ECO:0000256" key="1">
    <source>
        <dbReference type="ARBA" id="ARBA00023015"/>
    </source>
</evidence>
<keyword evidence="3" id="KW-0804">Transcription</keyword>
<dbReference type="InterPro" id="IPR036271">
    <property type="entry name" value="Tet_transcr_reg_TetR-rel_C_sf"/>
</dbReference>
<organism evidence="6 7">
    <name type="scientific">Streptomyces dangxiongensis</name>
    <dbReference type="NCBI Taxonomy" id="1442032"/>
    <lineage>
        <taxon>Bacteria</taxon>
        <taxon>Bacillati</taxon>
        <taxon>Actinomycetota</taxon>
        <taxon>Actinomycetes</taxon>
        <taxon>Kitasatosporales</taxon>
        <taxon>Streptomycetaceae</taxon>
        <taxon>Streptomyces</taxon>
    </lineage>
</organism>
<proteinExistence type="predicted"/>
<dbReference type="Proteomes" id="UP000268329">
    <property type="component" value="Chromosome"/>
</dbReference>